<organism evidence="1">
    <name type="scientific">Trypanosoma congolense (strain IL3000)</name>
    <dbReference type="NCBI Taxonomy" id="1068625"/>
    <lineage>
        <taxon>Eukaryota</taxon>
        <taxon>Discoba</taxon>
        <taxon>Euglenozoa</taxon>
        <taxon>Kinetoplastea</taxon>
        <taxon>Metakinetoplastina</taxon>
        <taxon>Trypanosomatida</taxon>
        <taxon>Trypanosomatidae</taxon>
        <taxon>Trypanosoma</taxon>
        <taxon>Nannomonas</taxon>
    </lineage>
</organism>
<proteinExistence type="predicted"/>
<name>G0UXM5_TRYCI</name>
<reference evidence="1" key="1">
    <citation type="journal article" date="2012" name="Proc. Natl. Acad. Sci. U.S.A.">
        <title>Antigenic diversity is generated by distinct evolutionary mechanisms in African trypanosome species.</title>
        <authorList>
            <person name="Jackson A.P."/>
            <person name="Berry A."/>
            <person name="Aslett M."/>
            <person name="Allison H.C."/>
            <person name="Burton P."/>
            <person name="Vavrova-Anderson J."/>
            <person name="Brown R."/>
            <person name="Browne H."/>
            <person name="Corton N."/>
            <person name="Hauser H."/>
            <person name="Gamble J."/>
            <person name="Gilderthorp R."/>
            <person name="Marcello L."/>
            <person name="McQuillan J."/>
            <person name="Otto T.D."/>
            <person name="Quail M.A."/>
            <person name="Sanders M.J."/>
            <person name="van Tonder A."/>
            <person name="Ginger M.L."/>
            <person name="Field M.C."/>
            <person name="Barry J.D."/>
            <person name="Hertz-Fowler C."/>
            <person name="Berriman M."/>
        </authorList>
    </citation>
    <scope>NUCLEOTIDE SEQUENCE</scope>
    <source>
        <strain evidence="1">IL3000</strain>
    </source>
</reference>
<sequence>MNPDAPSFFPTFIQPAMRRRVYSREALKRLEPLAIDMIRSSPMETCSPALRLPVGFAALLSRLPHADEVLNVKHVAMLVESGHVGPSQPCGSVARGGWQPCQDCARGPEGCEHIRGVIAGALRQASSSRLAAVLLQSGSVIWGLIQLALAFEARQSSFRLRLLAERHPNVVPLIREYLCGEGYHMSLPKVTDHEQWRVLNATLKFDWIRDNRTRVFTEISKRWKARHTQFEQFVHFFGYRDAQPKHQVKTMLTHCAKPVFVSILSGDVVAVVLLARMGFFVPPDYYWNIFPHFAESLLRKGNDGTLYLLMRHLCLHFSVQQQALGKHVYNPIEPPPQRP</sequence>
<dbReference type="AlphaFoldDB" id="G0UXM5"/>
<dbReference type="VEuPathDB" id="TriTrypDB:TcIL3000_10_9200"/>
<protein>
    <submittedName>
        <fullName evidence="1">Uncharacterized protein</fullName>
    </submittedName>
</protein>
<gene>
    <name evidence="1" type="ORF">TCIL3000_10_9200</name>
</gene>
<evidence type="ECO:0000313" key="1">
    <source>
        <dbReference type="EMBL" id="CCC94142.1"/>
    </source>
</evidence>
<accession>G0UXM5</accession>
<dbReference type="EMBL" id="HE575323">
    <property type="protein sequence ID" value="CCC94142.1"/>
    <property type="molecule type" value="Genomic_DNA"/>
</dbReference>